<comment type="caution">
    <text evidence="1">The sequence shown here is derived from an EMBL/GenBank/DDBJ whole genome shotgun (WGS) entry which is preliminary data.</text>
</comment>
<sequence>MNSNRNLISGDRRWIVQIRQTIDEDLEEDDIDIPASIFKIPPSLVSTKPDCYIPQQVALGPYHHWRPELYEMERYKISAAKRYRKQLQNGGLKFEQIVDQLAGFEQRIRACYHRFLDFDCETLAWMMALDVSFLIGFLDAYAIEKGSLTRSTSTMSRLDDFPCRRFVHDGILRDIVMLENQIPSFLLEKMLEFQFHCLESAKKSITSMLVGFCKEISPIRVTDVSKILDCTHLLGFLYHMIVDHKIQEQCYETIDQENQETQHKFKGIINGVQRFLERLKLSEPVKLIGKFGRSIVLNIPVVRIFKDHVFKEDKRVLDVGQCDCVSPLTEEISIPSVTDLSKAGFQFSPSSGGIFTIGFDETASVFFLPVLSLDVNTDVVLRNLIAYEVCNMSGPLVLARFTELMNGIIDTKEDARLLREKGIMVNRLKNDEEVAKLWNGMSKSVRLTKVPFLDKVIEDVNKSYERRLRVKIGKLMKVYVFESWQFLVFLAVVMLLFLMSLEVFSSVCRFILMFFMRTIF</sequence>
<keyword evidence="2" id="KW-1185">Reference proteome</keyword>
<organism evidence="1 2">
    <name type="scientific">Arctium lappa</name>
    <name type="common">Greater burdock</name>
    <name type="synonym">Lappa major</name>
    <dbReference type="NCBI Taxonomy" id="4217"/>
    <lineage>
        <taxon>Eukaryota</taxon>
        <taxon>Viridiplantae</taxon>
        <taxon>Streptophyta</taxon>
        <taxon>Embryophyta</taxon>
        <taxon>Tracheophyta</taxon>
        <taxon>Spermatophyta</taxon>
        <taxon>Magnoliopsida</taxon>
        <taxon>eudicotyledons</taxon>
        <taxon>Gunneridae</taxon>
        <taxon>Pentapetalae</taxon>
        <taxon>asterids</taxon>
        <taxon>campanulids</taxon>
        <taxon>Asterales</taxon>
        <taxon>Asteraceae</taxon>
        <taxon>Carduoideae</taxon>
        <taxon>Cardueae</taxon>
        <taxon>Arctiinae</taxon>
        <taxon>Arctium</taxon>
    </lineage>
</organism>
<reference evidence="1 2" key="2">
    <citation type="journal article" date="2022" name="Mol. Ecol. Resour.">
        <title>The genomes of chicory, endive, great burdock and yacon provide insights into Asteraceae paleo-polyploidization history and plant inulin production.</title>
        <authorList>
            <person name="Fan W."/>
            <person name="Wang S."/>
            <person name="Wang H."/>
            <person name="Wang A."/>
            <person name="Jiang F."/>
            <person name="Liu H."/>
            <person name="Zhao H."/>
            <person name="Xu D."/>
            <person name="Zhang Y."/>
        </authorList>
    </citation>
    <scope>NUCLEOTIDE SEQUENCE [LARGE SCALE GENOMIC DNA]</scope>
    <source>
        <strain evidence="2">cv. Niubang</strain>
    </source>
</reference>
<evidence type="ECO:0000313" key="2">
    <source>
        <dbReference type="Proteomes" id="UP001055879"/>
    </source>
</evidence>
<dbReference type="EMBL" id="CM042058">
    <property type="protein sequence ID" value="KAI3684335.1"/>
    <property type="molecule type" value="Genomic_DNA"/>
</dbReference>
<protein>
    <submittedName>
        <fullName evidence="1">Uncharacterized protein</fullName>
    </submittedName>
</protein>
<evidence type="ECO:0000313" key="1">
    <source>
        <dbReference type="EMBL" id="KAI3684335.1"/>
    </source>
</evidence>
<reference evidence="2" key="1">
    <citation type="journal article" date="2022" name="Mol. Ecol. Resour.">
        <title>The genomes of chicory, endive, great burdock and yacon provide insights into Asteraceae palaeo-polyploidization history and plant inulin production.</title>
        <authorList>
            <person name="Fan W."/>
            <person name="Wang S."/>
            <person name="Wang H."/>
            <person name="Wang A."/>
            <person name="Jiang F."/>
            <person name="Liu H."/>
            <person name="Zhao H."/>
            <person name="Xu D."/>
            <person name="Zhang Y."/>
        </authorList>
    </citation>
    <scope>NUCLEOTIDE SEQUENCE [LARGE SCALE GENOMIC DNA]</scope>
    <source>
        <strain evidence="2">cv. Niubang</strain>
    </source>
</reference>
<dbReference type="Proteomes" id="UP001055879">
    <property type="component" value="Linkage Group LG12"/>
</dbReference>
<proteinExistence type="predicted"/>
<accession>A0ACB8YFS5</accession>
<gene>
    <name evidence="1" type="ORF">L6452_33558</name>
</gene>
<name>A0ACB8YFS5_ARCLA</name>